<feature type="domain" description="EamA" evidence="7">
    <location>
        <begin position="8"/>
        <end position="138"/>
    </location>
</feature>
<dbReference type="OrthoDB" id="9810329at2"/>
<dbReference type="RefSeq" id="WP_106203073.1">
    <property type="nucleotide sequence ID" value="NZ_PVTD01000001.1"/>
</dbReference>
<keyword evidence="4 6" id="KW-1133">Transmembrane helix</keyword>
<proteinExistence type="inferred from homology"/>
<name>A0A2T0RYM7_9RHOB</name>
<evidence type="ECO:0000256" key="5">
    <source>
        <dbReference type="ARBA" id="ARBA00023136"/>
    </source>
</evidence>
<sequence length="291" mass="31097">MTATLRTAAWMMAAVGSFSTMAVAGRAVSLEHDTFEILLYRSIFSFLLVLTIGGMAGSLRQVNTQNLGLHLLRNLFHFTGQNLWFYALALIPLAQVIALEFTTPIWVALMAPLVLGERLTPMRMMAILLGFVGVLIIVRPELGGISPPMLAALASAIGFAGTAIATRKLTRTASTTCILFWLTLMQAVMGLICAGADGDVTLPSARAVPWLAIIGASGLSAHFCLTKALSLSPAGVVMPMDFLRLPVLALVGLLLYDEPLDLLVILGAGIILFANWMNLRGGGRVFLKKTT</sequence>
<feature type="transmembrane region" description="Helical" evidence="6">
    <location>
        <begin position="122"/>
        <end position="139"/>
    </location>
</feature>
<dbReference type="Gene3D" id="1.10.3730.20">
    <property type="match status" value="1"/>
</dbReference>
<dbReference type="InterPro" id="IPR000620">
    <property type="entry name" value="EamA_dom"/>
</dbReference>
<evidence type="ECO:0000256" key="2">
    <source>
        <dbReference type="ARBA" id="ARBA00009853"/>
    </source>
</evidence>
<reference evidence="8 9" key="1">
    <citation type="submission" date="2018-03" db="EMBL/GenBank/DDBJ databases">
        <title>Genomic Encyclopedia of Archaeal and Bacterial Type Strains, Phase II (KMG-II): from individual species to whole genera.</title>
        <authorList>
            <person name="Goeker M."/>
        </authorList>
    </citation>
    <scope>NUCLEOTIDE SEQUENCE [LARGE SCALE GENOMIC DNA]</scope>
    <source>
        <strain evidence="8 9">DSM 29328</strain>
    </source>
</reference>
<evidence type="ECO:0000259" key="7">
    <source>
        <dbReference type="Pfam" id="PF00892"/>
    </source>
</evidence>
<comment type="caution">
    <text evidence="8">The sequence shown here is derived from an EMBL/GenBank/DDBJ whole genome shotgun (WGS) entry which is preliminary data.</text>
</comment>
<keyword evidence="5 6" id="KW-0472">Membrane</keyword>
<feature type="transmembrane region" description="Helical" evidence="6">
    <location>
        <begin position="39"/>
        <end position="59"/>
    </location>
</feature>
<evidence type="ECO:0000313" key="9">
    <source>
        <dbReference type="Proteomes" id="UP000239480"/>
    </source>
</evidence>
<comment type="similarity">
    <text evidence="2">Belongs to the drug/metabolite transporter (DMT) superfamily. 10 TMS drug/metabolite exporter (DME) (TC 2.A.7.3) family.</text>
</comment>
<accession>A0A2T0RYM7</accession>
<feature type="transmembrane region" description="Helical" evidence="6">
    <location>
        <begin position="207"/>
        <end position="225"/>
    </location>
</feature>
<comment type="subcellular location">
    <subcellularLocation>
        <location evidence="1">Membrane</location>
        <topology evidence="1">Multi-pass membrane protein</topology>
    </subcellularLocation>
</comment>
<feature type="transmembrane region" description="Helical" evidence="6">
    <location>
        <begin position="237"/>
        <end position="256"/>
    </location>
</feature>
<keyword evidence="3 6" id="KW-0812">Transmembrane</keyword>
<evidence type="ECO:0000313" key="8">
    <source>
        <dbReference type="EMBL" id="PRY26285.1"/>
    </source>
</evidence>
<protein>
    <submittedName>
        <fullName evidence="8">EamA domain-containing membrane protein RarD</fullName>
    </submittedName>
</protein>
<feature type="transmembrane region" description="Helical" evidence="6">
    <location>
        <begin position="177"/>
        <end position="195"/>
    </location>
</feature>
<dbReference type="PANTHER" id="PTHR22911:SF6">
    <property type="entry name" value="SOLUTE CARRIER FAMILY 35 MEMBER G1"/>
    <property type="match status" value="1"/>
</dbReference>
<dbReference type="PANTHER" id="PTHR22911">
    <property type="entry name" value="ACYL-MALONYL CONDENSING ENZYME-RELATED"/>
    <property type="match status" value="1"/>
</dbReference>
<evidence type="ECO:0000256" key="4">
    <source>
        <dbReference type="ARBA" id="ARBA00022989"/>
    </source>
</evidence>
<dbReference type="Proteomes" id="UP000239480">
    <property type="component" value="Unassembled WGS sequence"/>
</dbReference>
<dbReference type="AlphaFoldDB" id="A0A2T0RYM7"/>
<feature type="transmembrane region" description="Helical" evidence="6">
    <location>
        <begin position="145"/>
        <end position="165"/>
    </location>
</feature>
<dbReference type="SUPFAM" id="SSF103481">
    <property type="entry name" value="Multidrug resistance efflux transporter EmrE"/>
    <property type="match status" value="2"/>
</dbReference>
<keyword evidence="9" id="KW-1185">Reference proteome</keyword>
<evidence type="ECO:0000256" key="3">
    <source>
        <dbReference type="ARBA" id="ARBA00022692"/>
    </source>
</evidence>
<organism evidence="8 9">
    <name type="scientific">Aliiruegeria haliotis</name>
    <dbReference type="NCBI Taxonomy" id="1280846"/>
    <lineage>
        <taxon>Bacteria</taxon>
        <taxon>Pseudomonadati</taxon>
        <taxon>Pseudomonadota</taxon>
        <taxon>Alphaproteobacteria</taxon>
        <taxon>Rhodobacterales</taxon>
        <taxon>Roseobacteraceae</taxon>
        <taxon>Aliiruegeria</taxon>
    </lineage>
</organism>
<dbReference type="GO" id="GO:0016020">
    <property type="term" value="C:membrane"/>
    <property type="evidence" value="ECO:0007669"/>
    <property type="project" value="UniProtKB-SubCell"/>
</dbReference>
<gene>
    <name evidence="8" type="ORF">CLV78_101380</name>
</gene>
<evidence type="ECO:0000256" key="6">
    <source>
        <dbReference type="SAM" id="Phobius"/>
    </source>
</evidence>
<dbReference type="InterPro" id="IPR037185">
    <property type="entry name" value="EmrE-like"/>
</dbReference>
<feature type="transmembrane region" description="Helical" evidence="6">
    <location>
        <begin position="262"/>
        <end position="279"/>
    </location>
</feature>
<evidence type="ECO:0000256" key="1">
    <source>
        <dbReference type="ARBA" id="ARBA00004141"/>
    </source>
</evidence>
<feature type="domain" description="EamA" evidence="7">
    <location>
        <begin position="149"/>
        <end position="277"/>
    </location>
</feature>
<dbReference type="Pfam" id="PF00892">
    <property type="entry name" value="EamA"/>
    <property type="match status" value="2"/>
</dbReference>
<dbReference type="EMBL" id="PVTD01000001">
    <property type="protein sequence ID" value="PRY26285.1"/>
    <property type="molecule type" value="Genomic_DNA"/>
</dbReference>